<keyword evidence="1" id="KW-0805">Transcription regulation</keyword>
<organism evidence="6 7">
    <name type="scientific">Bordetella flabilis</name>
    <dbReference type="NCBI Taxonomy" id="463014"/>
    <lineage>
        <taxon>Bacteria</taxon>
        <taxon>Pseudomonadati</taxon>
        <taxon>Pseudomonadota</taxon>
        <taxon>Betaproteobacteria</taxon>
        <taxon>Burkholderiales</taxon>
        <taxon>Alcaligenaceae</taxon>
        <taxon>Bordetella</taxon>
    </lineage>
</organism>
<dbReference type="Gene3D" id="1.10.10.10">
    <property type="entry name" value="Winged helix-like DNA-binding domain superfamily/Winged helix DNA-binding domain"/>
    <property type="match status" value="1"/>
</dbReference>
<evidence type="ECO:0000313" key="7">
    <source>
        <dbReference type="Proteomes" id="UP000091926"/>
    </source>
</evidence>
<dbReference type="PRINTS" id="PR00035">
    <property type="entry name" value="HTHGNTR"/>
</dbReference>
<dbReference type="AlphaFoldDB" id="A0A193GKS9"/>
<dbReference type="KEGG" id="bfz:BAU07_12780"/>
<evidence type="ECO:0000256" key="4">
    <source>
        <dbReference type="NCBIfam" id="TIGR02018"/>
    </source>
</evidence>
<dbReference type="SMART" id="SM00345">
    <property type="entry name" value="HTH_GNTR"/>
    <property type="match status" value="1"/>
</dbReference>
<dbReference type="Pfam" id="PF07702">
    <property type="entry name" value="UTRA"/>
    <property type="match status" value="1"/>
</dbReference>
<dbReference type="SUPFAM" id="SSF46785">
    <property type="entry name" value="Winged helix' DNA-binding domain"/>
    <property type="match status" value="1"/>
</dbReference>
<evidence type="ECO:0000313" key="6">
    <source>
        <dbReference type="EMBL" id="ANN80455.1"/>
    </source>
</evidence>
<evidence type="ECO:0000259" key="5">
    <source>
        <dbReference type="PROSITE" id="PS50949"/>
    </source>
</evidence>
<accession>A0A193GKS9</accession>
<dbReference type="Pfam" id="PF00392">
    <property type="entry name" value="GntR"/>
    <property type="match status" value="1"/>
</dbReference>
<keyword evidence="2" id="KW-0238">DNA-binding</keyword>
<evidence type="ECO:0000256" key="1">
    <source>
        <dbReference type="ARBA" id="ARBA00023015"/>
    </source>
</evidence>
<dbReference type="InterPro" id="IPR011663">
    <property type="entry name" value="UTRA"/>
</dbReference>
<dbReference type="GO" id="GO:0045892">
    <property type="term" value="P:negative regulation of DNA-templated transcription"/>
    <property type="evidence" value="ECO:0007669"/>
    <property type="project" value="UniProtKB-UniRule"/>
</dbReference>
<dbReference type="InterPro" id="IPR028978">
    <property type="entry name" value="Chorismate_lyase_/UTRA_dom_sf"/>
</dbReference>
<name>A0A193GKS9_9BORD</name>
<keyword evidence="3" id="KW-0804">Transcription</keyword>
<dbReference type="InterPro" id="IPR010248">
    <property type="entry name" value="His_ut_repres"/>
</dbReference>
<dbReference type="InterPro" id="IPR036390">
    <property type="entry name" value="WH_DNA-bd_sf"/>
</dbReference>
<reference evidence="6 7" key="1">
    <citation type="submission" date="2016-06" db="EMBL/GenBank/DDBJ databases">
        <title>Complete genome sequences of Bordetella bronchialis and Bordetella flabilis.</title>
        <authorList>
            <person name="LiPuma J.J."/>
            <person name="Spilker T."/>
        </authorList>
    </citation>
    <scope>NUCLEOTIDE SEQUENCE [LARGE SCALE GENOMIC DNA]</scope>
    <source>
        <strain evidence="6 7">AU10664</strain>
    </source>
</reference>
<dbReference type="Proteomes" id="UP000091926">
    <property type="component" value="Chromosome"/>
</dbReference>
<dbReference type="CDD" id="cd07377">
    <property type="entry name" value="WHTH_GntR"/>
    <property type="match status" value="1"/>
</dbReference>
<dbReference type="SUPFAM" id="SSF64288">
    <property type="entry name" value="Chorismate lyase-like"/>
    <property type="match status" value="1"/>
</dbReference>
<dbReference type="InterPro" id="IPR000524">
    <property type="entry name" value="Tscrpt_reg_HTH_GntR"/>
</dbReference>
<dbReference type="NCBIfam" id="TIGR02018">
    <property type="entry name" value="his_ut_repres"/>
    <property type="match status" value="1"/>
</dbReference>
<dbReference type="SMART" id="SM00866">
    <property type="entry name" value="UTRA"/>
    <property type="match status" value="1"/>
</dbReference>
<dbReference type="GO" id="GO:0003677">
    <property type="term" value="F:DNA binding"/>
    <property type="evidence" value="ECO:0007669"/>
    <property type="project" value="UniProtKB-UniRule"/>
</dbReference>
<dbReference type="EMBL" id="CP016172">
    <property type="protein sequence ID" value="ANN80455.1"/>
    <property type="molecule type" value="Genomic_DNA"/>
</dbReference>
<gene>
    <name evidence="6" type="ORF">BAU07_12780</name>
</gene>
<dbReference type="InterPro" id="IPR036388">
    <property type="entry name" value="WH-like_DNA-bd_sf"/>
</dbReference>
<dbReference type="InterPro" id="IPR050679">
    <property type="entry name" value="Bact_HTH_transcr_reg"/>
</dbReference>
<dbReference type="GO" id="GO:0003700">
    <property type="term" value="F:DNA-binding transcription factor activity"/>
    <property type="evidence" value="ECO:0007669"/>
    <property type="project" value="UniProtKB-UniRule"/>
</dbReference>
<dbReference type="GO" id="GO:0006547">
    <property type="term" value="P:L-histidine metabolic process"/>
    <property type="evidence" value="ECO:0007669"/>
    <property type="project" value="UniProtKB-UniRule"/>
</dbReference>
<feature type="domain" description="HTH gntR-type" evidence="5">
    <location>
        <begin position="7"/>
        <end position="75"/>
    </location>
</feature>
<dbReference type="PROSITE" id="PS50949">
    <property type="entry name" value="HTH_GNTR"/>
    <property type="match status" value="1"/>
</dbReference>
<evidence type="ECO:0000256" key="2">
    <source>
        <dbReference type="ARBA" id="ARBA00023125"/>
    </source>
</evidence>
<dbReference type="PANTHER" id="PTHR44846">
    <property type="entry name" value="MANNOSYL-D-GLYCERATE TRANSPORT/METABOLISM SYSTEM REPRESSOR MNGR-RELATED"/>
    <property type="match status" value="1"/>
</dbReference>
<dbReference type="STRING" id="463014.BAU07_12780"/>
<protein>
    <recommendedName>
        <fullName evidence="4">Histidine utilization repressor</fullName>
    </recommendedName>
</protein>
<proteinExistence type="predicted"/>
<evidence type="ECO:0000256" key="3">
    <source>
        <dbReference type="ARBA" id="ARBA00023163"/>
    </source>
</evidence>
<keyword evidence="7" id="KW-1185">Reference proteome</keyword>
<sequence>MKGGTATTLHERIKTYVTRGILDGTWPPGARLPSEHELVSLLGVSRMTVNKALRELAGAGRIVRIPGVGTFVAEAKPQSTLLQIANIANEIRSRGHEHQWRCISRERLAAAPDVAVWLGMLPGQSVFHMVSVHLENGSPIQLEDRYVNPRMVPDFMDQDFARTTPGEYLLASIPADLVEHVVDAVMPTPKQARILDMKVTEPCLQLTRRTWYEDVPVTWVRCLNPASRYSLGSRFRPGPDQ</sequence>
<dbReference type="Gene3D" id="3.40.1410.10">
    <property type="entry name" value="Chorismate lyase-like"/>
    <property type="match status" value="1"/>
</dbReference>
<dbReference type="PANTHER" id="PTHR44846:SF16">
    <property type="entry name" value="TRANSCRIPTIONAL REGULATOR PHNF-RELATED"/>
    <property type="match status" value="1"/>
</dbReference>
<dbReference type="FunFam" id="1.10.10.10:FF:000079">
    <property type="entry name" value="GntR family transcriptional regulator"/>
    <property type="match status" value="1"/>
</dbReference>